<evidence type="ECO:0000313" key="2">
    <source>
        <dbReference type="EMBL" id="OAI94648.1"/>
    </source>
</evidence>
<feature type="signal peptide" evidence="1">
    <location>
        <begin position="1"/>
        <end position="20"/>
    </location>
</feature>
<feature type="chain" id="PRO_5008073966" description="DUF3613 domain-containing protein" evidence="1">
    <location>
        <begin position="21"/>
        <end position="93"/>
    </location>
</feature>
<gene>
    <name evidence="2" type="ORF">AYO28_08530</name>
</gene>
<proteinExistence type="predicted"/>
<sequence>MKARILTLTLLASLPLLASAMPPGPSSKPQLTTETWLQLQPRGLHASDKPQEQTAREYDKTMERWLKVYDYKIPEVFKWEKMDSGGAKGGGSN</sequence>
<evidence type="ECO:0000313" key="3">
    <source>
        <dbReference type="Proteomes" id="UP000077752"/>
    </source>
</evidence>
<organism evidence="2 3">
    <name type="scientific">Pseudomonas putida</name>
    <name type="common">Arthrobacter siderocapsulatus</name>
    <dbReference type="NCBI Taxonomy" id="303"/>
    <lineage>
        <taxon>Bacteria</taxon>
        <taxon>Pseudomonadati</taxon>
        <taxon>Pseudomonadota</taxon>
        <taxon>Gammaproteobacteria</taxon>
        <taxon>Pseudomonadales</taxon>
        <taxon>Pseudomonadaceae</taxon>
        <taxon>Pseudomonas</taxon>
    </lineage>
</organism>
<reference evidence="2 3" key="1">
    <citation type="submission" date="2016-03" db="EMBL/GenBank/DDBJ databases">
        <title>Draft Genome Assembly of Pseudomonas putida strain CBF10-2.</title>
        <authorList>
            <person name="Iyer R.S."/>
            <person name="Damania A."/>
        </authorList>
    </citation>
    <scope>NUCLEOTIDE SEQUENCE [LARGE SCALE GENOMIC DNA]</scope>
    <source>
        <strain evidence="2 3">CBF10-2</strain>
    </source>
</reference>
<evidence type="ECO:0008006" key="4">
    <source>
        <dbReference type="Google" id="ProtNLM"/>
    </source>
</evidence>
<dbReference type="RefSeq" id="WP_064301599.1">
    <property type="nucleotide sequence ID" value="NZ_LUCV01000005.1"/>
</dbReference>
<dbReference type="AlphaFoldDB" id="A0A177SUJ8"/>
<dbReference type="EMBL" id="LUCV01000005">
    <property type="protein sequence ID" value="OAI94648.1"/>
    <property type="molecule type" value="Genomic_DNA"/>
</dbReference>
<evidence type="ECO:0000256" key="1">
    <source>
        <dbReference type="SAM" id="SignalP"/>
    </source>
</evidence>
<dbReference type="Pfam" id="PF12266">
    <property type="entry name" value="DUF3613"/>
    <property type="match status" value="1"/>
</dbReference>
<dbReference type="Proteomes" id="UP000077752">
    <property type="component" value="Unassembled WGS sequence"/>
</dbReference>
<protein>
    <recommendedName>
        <fullName evidence="4">DUF3613 domain-containing protein</fullName>
    </recommendedName>
</protein>
<accession>A0A177SUJ8</accession>
<comment type="caution">
    <text evidence="2">The sequence shown here is derived from an EMBL/GenBank/DDBJ whole genome shotgun (WGS) entry which is preliminary data.</text>
</comment>
<dbReference type="InterPro" id="IPR022053">
    <property type="entry name" value="DUF3613"/>
</dbReference>
<keyword evidence="1" id="KW-0732">Signal</keyword>
<name>A0A177SUJ8_PSEPU</name>